<accession>A0A0H5QHU2</accession>
<reference evidence="1" key="1">
    <citation type="submission" date="2015-06" db="EMBL/GenBank/DDBJ databases">
        <authorList>
            <person name="Joergensen T."/>
        </authorList>
    </citation>
    <scope>NUCLEOTIDE SEQUENCE</scope>
    <source>
        <plasmid evidence="1">pRGRH0628</plasmid>
    </source>
</reference>
<name>A0A0H5QHU2_9ZZZZ</name>
<keyword evidence="1" id="KW-0614">Plasmid</keyword>
<geneLocation type="plasmid" evidence="1">
    <name>pRGRH0628</name>
</geneLocation>
<reference evidence="1" key="2">
    <citation type="submission" date="2015-07" db="EMBL/GenBank/DDBJ databases">
        <title>Plasmids, circular viruses and viroids from rat gut.</title>
        <authorList>
            <person name="Jorgensen T.J."/>
            <person name="Hansen M.A."/>
            <person name="Xu Z."/>
            <person name="Tabak M.A."/>
            <person name="Sorensen S.J."/>
            <person name="Hansen L.H."/>
        </authorList>
    </citation>
    <scope>NUCLEOTIDE SEQUENCE</scope>
    <source>
        <plasmid evidence="1">pRGRH0628</plasmid>
    </source>
</reference>
<dbReference type="EMBL" id="LN853255">
    <property type="protein sequence ID" value="CRY95452.1"/>
    <property type="molecule type" value="Genomic_DNA"/>
</dbReference>
<protein>
    <submittedName>
        <fullName evidence="1">Uncharacterized protein</fullName>
    </submittedName>
</protein>
<dbReference type="AlphaFoldDB" id="A0A0H5QHU2"/>
<sequence>MSMLSMTGKVIHLFETPKGKNKAGEEFGGQDKVQVMGAVPLQNGETRYDLITLTCHDANAFEPFMGQEVSFPIGVMAPSKGQIVYFIPKGAIPSAVDSAAPVERFGSDRGLGI</sequence>
<proteinExistence type="predicted"/>
<evidence type="ECO:0000313" key="1">
    <source>
        <dbReference type="EMBL" id="CRY95452.1"/>
    </source>
</evidence>
<organism evidence="1">
    <name type="scientific">uncultured prokaryote</name>
    <dbReference type="NCBI Taxonomy" id="198431"/>
    <lineage>
        <taxon>unclassified sequences</taxon>
        <taxon>environmental samples</taxon>
    </lineage>
</organism>